<dbReference type="EMBL" id="HBNR01020612">
    <property type="protein sequence ID" value="CAE4574068.1"/>
    <property type="molecule type" value="Transcribed_RNA"/>
</dbReference>
<gene>
    <name evidence="3" type="ORF">AMON00008_LOCUS13687</name>
</gene>
<dbReference type="AlphaFoldDB" id="A0A7S4Q6Q1"/>
<sequence length="336" mass="35343">MFGLGACMERIDTCDLQLNVAEVKGASPFGRPRAKCSTSTVKTARCFLSMPARPAGDVVACPSADACEEGAAGSGAGGTESSCSAPSCHLPGMCGFGACAAGGGVGERLTDLVQVAAYPTVDANVWPLVDAVAKEMAYATGTEPAEIALTASLRHLHTMADPMACKPRGSGSDPEPGGAEAAACTALDEGDKGGREPGEQEPQEGLQLELERQRAEEEEEEVVEEQRARADERRRCQEEARRRVGARQQGMLFQFLSKNRFAGANEKKVTPGRLRSTFTYPLHTAVRTGDAQAVGLLLWAGADRTLKDSSKHTPLALAQKLDRSGSHASVIEILGA</sequence>
<dbReference type="InterPro" id="IPR002110">
    <property type="entry name" value="Ankyrin_rpt"/>
</dbReference>
<dbReference type="SUPFAM" id="SSF48403">
    <property type="entry name" value="Ankyrin repeat"/>
    <property type="match status" value="1"/>
</dbReference>
<dbReference type="PROSITE" id="PS50088">
    <property type="entry name" value="ANK_REPEAT"/>
    <property type="match status" value="1"/>
</dbReference>
<proteinExistence type="predicted"/>
<reference evidence="3" key="1">
    <citation type="submission" date="2021-01" db="EMBL/GenBank/DDBJ databases">
        <authorList>
            <person name="Corre E."/>
            <person name="Pelletier E."/>
            <person name="Niang G."/>
            <person name="Scheremetjew M."/>
            <person name="Finn R."/>
            <person name="Kale V."/>
            <person name="Holt S."/>
            <person name="Cochrane G."/>
            <person name="Meng A."/>
            <person name="Brown T."/>
            <person name="Cohen L."/>
        </authorList>
    </citation>
    <scope>NUCLEOTIDE SEQUENCE</scope>
    <source>
        <strain evidence="3">CCMP3105</strain>
    </source>
</reference>
<feature type="repeat" description="ANK" evidence="1">
    <location>
        <begin position="277"/>
        <end position="309"/>
    </location>
</feature>
<evidence type="ECO:0000313" key="3">
    <source>
        <dbReference type="EMBL" id="CAE4574068.1"/>
    </source>
</evidence>
<protein>
    <submittedName>
        <fullName evidence="3">Uncharacterized protein</fullName>
    </submittedName>
</protein>
<organism evidence="3">
    <name type="scientific">Alexandrium monilatum</name>
    <dbReference type="NCBI Taxonomy" id="311494"/>
    <lineage>
        <taxon>Eukaryota</taxon>
        <taxon>Sar</taxon>
        <taxon>Alveolata</taxon>
        <taxon>Dinophyceae</taxon>
        <taxon>Gonyaulacales</taxon>
        <taxon>Pyrocystaceae</taxon>
        <taxon>Alexandrium</taxon>
    </lineage>
</organism>
<feature type="region of interest" description="Disordered" evidence="2">
    <location>
        <begin position="162"/>
        <end position="181"/>
    </location>
</feature>
<evidence type="ECO:0000256" key="2">
    <source>
        <dbReference type="SAM" id="MobiDB-lite"/>
    </source>
</evidence>
<evidence type="ECO:0000256" key="1">
    <source>
        <dbReference type="PROSITE-ProRule" id="PRU00023"/>
    </source>
</evidence>
<dbReference type="Gene3D" id="1.25.40.20">
    <property type="entry name" value="Ankyrin repeat-containing domain"/>
    <property type="match status" value="1"/>
</dbReference>
<dbReference type="InterPro" id="IPR036770">
    <property type="entry name" value="Ankyrin_rpt-contain_sf"/>
</dbReference>
<feature type="region of interest" description="Disordered" evidence="2">
    <location>
        <begin position="188"/>
        <end position="235"/>
    </location>
</feature>
<dbReference type="PROSITE" id="PS50297">
    <property type="entry name" value="ANK_REP_REGION"/>
    <property type="match status" value="1"/>
</dbReference>
<name>A0A7S4Q6Q1_9DINO</name>
<keyword evidence="1" id="KW-0040">ANK repeat</keyword>
<accession>A0A7S4Q6Q1</accession>
<feature type="compositionally biased region" description="Basic and acidic residues" evidence="2">
    <location>
        <begin position="189"/>
        <end position="198"/>
    </location>
</feature>
<feature type="compositionally biased region" description="Basic and acidic residues" evidence="2">
    <location>
        <begin position="224"/>
        <end position="235"/>
    </location>
</feature>